<organism evidence="1">
    <name type="scientific">Eubacterium limosum</name>
    <dbReference type="NCBI Taxonomy" id="1736"/>
    <lineage>
        <taxon>Bacteria</taxon>
        <taxon>Bacillati</taxon>
        <taxon>Bacillota</taxon>
        <taxon>Clostridia</taxon>
        <taxon>Eubacteriales</taxon>
        <taxon>Eubacteriaceae</taxon>
        <taxon>Eubacterium</taxon>
    </lineage>
</organism>
<sequence length="266" mass="28978">MDKKKKRLAKGLVAAALVGVIAVGSTLAYLSANTGQKTNKFTGDSIGGRTDEAFDKTTAENYKPGDIIQKEPTITINADSADARVAMSVDYYGDNVLTEEKDGVVTVTNANEATKMSQENFERYATVEGWDTTNWEVIAKSENGSELWMNKNTIVTTKKEFKTTPLFNNVVVNAGLRTVTETELTNKTVYDKDGNVLTKDQVSNSIVKSYYEDGLGNILVLDKLPTFVIDVNGFAVQADHIDAKAELINLANVGRTAEDDKFVAVV</sequence>
<accession>A0A6N3FN39</accession>
<proteinExistence type="predicted"/>
<protein>
    <recommendedName>
        <fullName evidence="2">SipW-cognate class signal peptide</fullName>
    </recommendedName>
</protein>
<dbReference type="EMBL" id="CACRTR010000012">
    <property type="protein sequence ID" value="VYU53602.1"/>
    <property type="molecule type" value="Genomic_DNA"/>
</dbReference>
<reference evidence="1" key="1">
    <citation type="submission" date="2019-11" db="EMBL/GenBank/DDBJ databases">
        <authorList>
            <person name="Feng L."/>
        </authorList>
    </citation>
    <scope>NUCLEOTIDE SEQUENCE</scope>
    <source>
        <strain evidence="1">ElimosumLFYP34</strain>
    </source>
</reference>
<evidence type="ECO:0000313" key="1">
    <source>
        <dbReference type="EMBL" id="VYU53602.1"/>
    </source>
</evidence>
<gene>
    <name evidence="1" type="ORF">ELLFYP34_00505</name>
</gene>
<dbReference type="AlphaFoldDB" id="A0A6N3FN39"/>
<evidence type="ECO:0008006" key="2">
    <source>
        <dbReference type="Google" id="ProtNLM"/>
    </source>
</evidence>
<name>A0A6N3FN39_EUBLI</name>